<dbReference type="PANTHER" id="PTHR30290">
    <property type="entry name" value="PERIPLASMIC BINDING COMPONENT OF ABC TRANSPORTER"/>
    <property type="match status" value="1"/>
</dbReference>
<dbReference type="AlphaFoldDB" id="D7C7V3"/>
<feature type="domain" description="Solute-binding protein family 5" evidence="6">
    <location>
        <begin position="99"/>
        <end position="526"/>
    </location>
</feature>
<keyword evidence="3" id="KW-0813">Transport</keyword>
<dbReference type="PATRIC" id="fig|749414.3.peg.9817"/>
<dbReference type="Gene3D" id="3.10.105.10">
    <property type="entry name" value="Dipeptide-binding Protein, Domain 3"/>
    <property type="match status" value="1"/>
</dbReference>
<evidence type="ECO:0000256" key="3">
    <source>
        <dbReference type="ARBA" id="ARBA00022448"/>
    </source>
</evidence>
<dbReference type="PIRSF" id="PIRSF002741">
    <property type="entry name" value="MppA"/>
    <property type="match status" value="1"/>
</dbReference>
<evidence type="ECO:0000313" key="8">
    <source>
        <dbReference type="Proteomes" id="UP000000377"/>
    </source>
</evidence>
<dbReference type="GO" id="GO:0043190">
    <property type="term" value="C:ATP-binding cassette (ABC) transporter complex"/>
    <property type="evidence" value="ECO:0007669"/>
    <property type="project" value="InterPro"/>
</dbReference>
<dbReference type="SUPFAM" id="SSF53850">
    <property type="entry name" value="Periplasmic binding protein-like II"/>
    <property type="match status" value="1"/>
</dbReference>
<proteinExistence type="inferred from homology"/>
<dbReference type="Proteomes" id="UP000000377">
    <property type="component" value="Chromosome"/>
</dbReference>
<reference evidence="7 8" key="1">
    <citation type="journal article" date="2010" name="J. Bacteriol.">
        <title>Genome sequence of the milbemycin-producing bacterium Streptomyces bingchenggensis.</title>
        <authorList>
            <person name="Wang X.J."/>
            <person name="Yan Y.J."/>
            <person name="Zhang B."/>
            <person name="An J."/>
            <person name="Wang J.J."/>
            <person name="Tian J."/>
            <person name="Jiang L."/>
            <person name="Chen Y.H."/>
            <person name="Huang S.X."/>
            <person name="Yin M."/>
            <person name="Zhang J."/>
            <person name="Gao A.L."/>
            <person name="Liu C.X."/>
            <person name="Zhu Z.X."/>
            <person name="Xiang W.S."/>
        </authorList>
    </citation>
    <scope>NUCLEOTIDE SEQUENCE [LARGE SCALE GENOMIC DNA]</scope>
    <source>
        <strain evidence="7 8">BCW-1</strain>
    </source>
</reference>
<feature type="signal peptide" evidence="5">
    <location>
        <begin position="1"/>
        <end position="18"/>
    </location>
</feature>
<keyword evidence="4 5" id="KW-0732">Signal</keyword>
<dbReference type="GO" id="GO:0030313">
    <property type="term" value="C:cell envelope"/>
    <property type="evidence" value="ECO:0007669"/>
    <property type="project" value="UniProtKB-SubCell"/>
</dbReference>
<dbReference type="RefSeq" id="WP_014182098.1">
    <property type="nucleotide sequence ID" value="NC_016582.1"/>
</dbReference>
<dbReference type="GO" id="GO:0015833">
    <property type="term" value="P:peptide transport"/>
    <property type="evidence" value="ECO:0007669"/>
    <property type="project" value="TreeGrafter"/>
</dbReference>
<dbReference type="InterPro" id="IPR039424">
    <property type="entry name" value="SBP_5"/>
</dbReference>
<dbReference type="EMBL" id="CP002047">
    <property type="protein sequence ID" value="ADI12651.1"/>
    <property type="molecule type" value="Genomic_DNA"/>
</dbReference>
<dbReference type="KEGG" id="sbh:SBI_09533"/>
<dbReference type="HOGENOM" id="CLU_017028_8_1_11"/>
<dbReference type="STRING" id="749414.SBI_09533"/>
<sequence>MFLAHTATGRRWALVAGAAITSGALLTGCSGGGTSSSGGHSTDTINYALPANFTPNWILPVGTASHLNTNNSSISQSLWEPLIAYDGSTGEVGWNKNNSLATAADFAKDSKSVTITLGNRHWSDGKPITSRDVEFWFNLVKANKADWANYSPGKAPDNWTSLKIVDDTHFTITFDKAYNKQWMLANELSMIRPMPQHVWDKTGDSDAVSDLDRTAAGAKKVWTYLNKAAKNISGYATDPLWKTVSGPYTLKSFSTAGRVELTANAKYDGGGKANIKNVNLLPFTTTDAEANALRAGTVDYGYINATDLSQEASFKSRGYTVKPWAGWAITYMPYNFNNPAMGAVFKQLYARQAIQMSVDQTSLSKVIFNGTAVPTYGPIPQGQASDFVSPEQKNNPYPFDTAKAKRLLTSHGWSEQNGTMVCTDAGSGDDQCGSGVAKGTKFEMRVLSQSGSTVTDNMMSALQSSFSKTGIKFTIKTAPVNSVLSQSGQCTSGDPGCKWQLSFFGTAGSWYFPAYPSGDALFQTGGGSNFGNYSNPAVDKLITQTTTSESPAAVQEYSATLAKDLPVIWLPEPDYQVSVVKNGLGGFAQDSLANFHPAMWKWTNK</sequence>
<evidence type="ECO:0000256" key="2">
    <source>
        <dbReference type="ARBA" id="ARBA00005695"/>
    </source>
</evidence>
<accession>D7C7V3</accession>
<comment type="similarity">
    <text evidence="2">Belongs to the bacterial solute-binding protein 5 family.</text>
</comment>
<dbReference type="Pfam" id="PF00496">
    <property type="entry name" value="SBP_bac_5"/>
    <property type="match status" value="1"/>
</dbReference>
<name>D7C7V3_STRBB</name>
<evidence type="ECO:0000256" key="5">
    <source>
        <dbReference type="SAM" id="SignalP"/>
    </source>
</evidence>
<dbReference type="eggNOG" id="COG0747">
    <property type="taxonomic scope" value="Bacteria"/>
</dbReference>
<dbReference type="Gene3D" id="3.40.190.10">
    <property type="entry name" value="Periplasmic binding protein-like II"/>
    <property type="match status" value="1"/>
</dbReference>
<keyword evidence="8" id="KW-1185">Reference proteome</keyword>
<evidence type="ECO:0000259" key="6">
    <source>
        <dbReference type="Pfam" id="PF00496"/>
    </source>
</evidence>
<comment type="subcellular location">
    <subcellularLocation>
        <location evidence="1">Cell envelope</location>
    </subcellularLocation>
</comment>
<dbReference type="InterPro" id="IPR000914">
    <property type="entry name" value="SBP_5_dom"/>
</dbReference>
<protein>
    <submittedName>
        <fullName evidence="7">Peptide-binding transport protein</fullName>
    </submittedName>
</protein>
<feature type="chain" id="PRO_5003093958" evidence="5">
    <location>
        <begin position="19"/>
        <end position="605"/>
    </location>
</feature>
<evidence type="ECO:0000256" key="4">
    <source>
        <dbReference type="ARBA" id="ARBA00022729"/>
    </source>
</evidence>
<dbReference type="PANTHER" id="PTHR30290:SF10">
    <property type="entry name" value="PERIPLASMIC OLIGOPEPTIDE-BINDING PROTEIN-RELATED"/>
    <property type="match status" value="1"/>
</dbReference>
<dbReference type="GO" id="GO:1904680">
    <property type="term" value="F:peptide transmembrane transporter activity"/>
    <property type="evidence" value="ECO:0007669"/>
    <property type="project" value="TreeGrafter"/>
</dbReference>
<dbReference type="InterPro" id="IPR030678">
    <property type="entry name" value="Peptide/Ni-bd"/>
</dbReference>
<dbReference type="GO" id="GO:0042597">
    <property type="term" value="C:periplasmic space"/>
    <property type="evidence" value="ECO:0007669"/>
    <property type="project" value="UniProtKB-ARBA"/>
</dbReference>
<evidence type="ECO:0000313" key="7">
    <source>
        <dbReference type="EMBL" id="ADI12651.1"/>
    </source>
</evidence>
<organism evidence="7 8">
    <name type="scientific">Streptomyces bingchenggensis (strain BCW-1)</name>
    <dbReference type="NCBI Taxonomy" id="749414"/>
    <lineage>
        <taxon>Bacteria</taxon>
        <taxon>Bacillati</taxon>
        <taxon>Actinomycetota</taxon>
        <taxon>Actinomycetes</taxon>
        <taxon>Kitasatosporales</taxon>
        <taxon>Streptomycetaceae</taxon>
        <taxon>Streptomyces</taxon>
    </lineage>
</organism>
<gene>
    <name evidence="7" type="ordered locus">SBI_09533</name>
</gene>
<evidence type="ECO:0000256" key="1">
    <source>
        <dbReference type="ARBA" id="ARBA00004196"/>
    </source>
</evidence>
<dbReference type="CDD" id="cd08513">
    <property type="entry name" value="PBP2_thermophilic_Hb8_like"/>
    <property type="match status" value="1"/>
</dbReference>